<name>A0A0E0QV33_ORYRU</name>
<feature type="domain" description="DUF1618" evidence="1">
    <location>
        <begin position="286"/>
        <end position="419"/>
    </location>
</feature>
<sequence length="477" mass="53880">MDVNMVLFDDDDDYWDKEEEEDDERVEVPKSGGVYGYDVPFPNMDFLDDPEENDLYLFKVSLCPPSHPPPPADPGCCSWVLLDRTAYVADHANATTANTFFTTRDRRRREIRVTFFPAPPPRVSHFCVHCPSMKPECFAVEPLIIATHEELVLLRVAIGRRHASYFHELHDFFVYRADSSTTNNNGGRHPSLDLLPHPGDCYSFDCQVGITHCDGGGGGGHEHYIIAALMFDSSRKVYDLHRFHSKNGSWSTKALHLGTMEPSPGLTFFFHDTYKVITLGGGFMAWVDLRRGILLCDVLLDDPEPHFIPLPPPLKDDKELIGDAREFRDIAVVHGYIKYVEIQSYISDGWVAATWSRKITLEDSWEGDWRKDCELHVSDISGSLPELLGDEEARTAQLNLQSLHTGNPTISLQDDDVVYFLAKVGLRDDKSYVLAVNMRSKTLQGAACFGAERVLDMNFTCTQSRISHYLRNTPGKS</sequence>
<evidence type="ECO:0000313" key="2">
    <source>
        <dbReference type="EnsemblPlants" id="ORUFI09G21180.1"/>
    </source>
</evidence>
<proteinExistence type="predicted"/>
<dbReference type="PANTHER" id="PTHR33074">
    <property type="entry name" value="EXPRESSED PROTEIN-RELATED"/>
    <property type="match status" value="1"/>
</dbReference>
<dbReference type="Gramene" id="ORUFI09G21180.1">
    <property type="protein sequence ID" value="ORUFI09G21180.1"/>
    <property type="gene ID" value="ORUFI09G21180"/>
</dbReference>
<dbReference type="Proteomes" id="UP000008022">
    <property type="component" value="Unassembled WGS sequence"/>
</dbReference>
<dbReference type="Pfam" id="PF07762">
    <property type="entry name" value="DUF1618"/>
    <property type="match status" value="1"/>
</dbReference>
<dbReference type="EnsemblPlants" id="ORUFI09G21180.1">
    <property type="protein sequence ID" value="ORUFI09G21180.1"/>
    <property type="gene ID" value="ORUFI09G21180"/>
</dbReference>
<accession>A0A0E0QV33</accession>
<keyword evidence="3" id="KW-1185">Reference proteome</keyword>
<reference evidence="2" key="2">
    <citation type="submission" date="2015-06" db="UniProtKB">
        <authorList>
            <consortium name="EnsemblPlants"/>
        </authorList>
    </citation>
    <scope>IDENTIFICATION</scope>
</reference>
<dbReference type="HOGENOM" id="CLU_008956_6_1_1"/>
<organism evidence="2 3">
    <name type="scientific">Oryza rufipogon</name>
    <name type="common">Brownbeard rice</name>
    <name type="synonym">Asian wild rice</name>
    <dbReference type="NCBI Taxonomy" id="4529"/>
    <lineage>
        <taxon>Eukaryota</taxon>
        <taxon>Viridiplantae</taxon>
        <taxon>Streptophyta</taxon>
        <taxon>Embryophyta</taxon>
        <taxon>Tracheophyta</taxon>
        <taxon>Spermatophyta</taxon>
        <taxon>Magnoliopsida</taxon>
        <taxon>Liliopsida</taxon>
        <taxon>Poales</taxon>
        <taxon>Poaceae</taxon>
        <taxon>BOP clade</taxon>
        <taxon>Oryzoideae</taxon>
        <taxon>Oryzeae</taxon>
        <taxon>Oryzinae</taxon>
        <taxon>Oryza</taxon>
    </lineage>
</organism>
<dbReference type="InterPro" id="IPR011676">
    <property type="entry name" value="DUF1618"/>
</dbReference>
<protein>
    <recommendedName>
        <fullName evidence="1">DUF1618 domain-containing protein</fullName>
    </recommendedName>
</protein>
<evidence type="ECO:0000259" key="1">
    <source>
        <dbReference type="Pfam" id="PF07762"/>
    </source>
</evidence>
<dbReference type="OMA" id="GGGFMAW"/>
<dbReference type="PANTHER" id="PTHR33074:SF92">
    <property type="entry name" value="DUF1618 DOMAIN-CONTAINING PROTEIN"/>
    <property type="match status" value="1"/>
</dbReference>
<reference evidence="3" key="1">
    <citation type="submission" date="2013-06" db="EMBL/GenBank/DDBJ databases">
        <authorList>
            <person name="Zhao Q."/>
        </authorList>
    </citation>
    <scope>NUCLEOTIDE SEQUENCE</scope>
    <source>
        <strain evidence="3">cv. W1943</strain>
    </source>
</reference>
<evidence type="ECO:0000313" key="3">
    <source>
        <dbReference type="Proteomes" id="UP000008022"/>
    </source>
</evidence>
<dbReference type="AlphaFoldDB" id="A0A0E0QV33"/>